<evidence type="ECO:0008006" key="4">
    <source>
        <dbReference type="Google" id="ProtNLM"/>
    </source>
</evidence>
<dbReference type="EMBL" id="FQZQ01000019">
    <property type="protein sequence ID" value="SHK10867.1"/>
    <property type="molecule type" value="Genomic_DNA"/>
</dbReference>
<organism evidence="2 3">
    <name type="scientific">Shimia gijangensis</name>
    <dbReference type="NCBI Taxonomy" id="1470563"/>
    <lineage>
        <taxon>Bacteria</taxon>
        <taxon>Pseudomonadati</taxon>
        <taxon>Pseudomonadota</taxon>
        <taxon>Alphaproteobacteria</taxon>
        <taxon>Rhodobacterales</taxon>
        <taxon>Roseobacteraceae</taxon>
    </lineage>
</organism>
<evidence type="ECO:0000313" key="3">
    <source>
        <dbReference type="Proteomes" id="UP000183982"/>
    </source>
</evidence>
<gene>
    <name evidence="2" type="ORF">SAMN05444000_11930</name>
</gene>
<keyword evidence="3" id="KW-1185">Reference proteome</keyword>
<proteinExistence type="predicted"/>
<sequence>MSVIGDMLSSYGGPHKVVARHLAMGPREDRALAILMAGCVLLFVSSWPYNARVAHFEGVDIGPLIGGSLFGLLFLAPLGFYLIAAIVSLVLGLFGWTGGAYASRLALFWALLASSPLILLHGLTRGFLGPGMQEQIVGLIWFVVFMWFWMSGLFQAGKDAA</sequence>
<keyword evidence="1" id="KW-0472">Membrane</keyword>
<accession>A0A1M6PSE3</accession>
<name>A0A1M6PSE3_9RHOB</name>
<evidence type="ECO:0000256" key="1">
    <source>
        <dbReference type="SAM" id="Phobius"/>
    </source>
</evidence>
<dbReference type="OrthoDB" id="7771437at2"/>
<keyword evidence="1" id="KW-0812">Transmembrane</keyword>
<feature type="transmembrane region" description="Helical" evidence="1">
    <location>
        <begin position="69"/>
        <end position="94"/>
    </location>
</feature>
<feature type="transmembrane region" description="Helical" evidence="1">
    <location>
        <begin position="136"/>
        <end position="154"/>
    </location>
</feature>
<dbReference type="STRING" id="1470563.SAMN05444000_11930"/>
<feature type="transmembrane region" description="Helical" evidence="1">
    <location>
        <begin position="31"/>
        <end position="49"/>
    </location>
</feature>
<protein>
    <recommendedName>
        <fullName evidence="4">Yip1 domain-containing protein</fullName>
    </recommendedName>
</protein>
<evidence type="ECO:0000313" key="2">
    <source>
        <dbReference type="EMBL" id="SHK10867.1"/>
    </source>
</evidence>
<dbReference type="Proteomes" id="UP000183982">
    <property type="component" value="Unassembled WGS sequence"/>
</dbReference>
<dbReference type="RefSeq" id="WP_073254794.1">
    <property type="nucleotide sequence ID" value="NZ_FQZQ01000019.1"/>
</dbReference>
<dbReference type="AlphaFoldDB" id="A0A1M6PSE3"/>
<reference evidence="3" key="1">
    <citation type="submission" date="2016-11" db="EMBL/GenBank/DDBJ databases">
        <authorList>
            <person name="Varghese N."/>
            <person name="Submissions S."/>
        </authorList>
    </citation>
    <scope>NUCLEOTIDE SEQUENCE [LARGE SCALE GENOMIC DNA]</scope>
    <source>
        <strain evidence="3">DSM 100564</strain>
    </source>
</reference>
<keyword evidence="1" id="KW-1133">Transmembrane helix</keyword>
<feature type="transmembrane region" description="Helical" evidence="1">
    <location>
        <begin position="106"/>
        <end position="124"/>
    </location>
</feature>